<accession>A0AAN7PTC5</accession>
<protein>
    <submittedName>
        <fullName evidence="2">Uncharacterized protein</fullName>
    </submittedName>
</protein>
<sequence length="71" mass="7581">MESALPAAGLDLRFDPQEHPKGSRACSGVKSQTTGGPALGSQCNPMQCYQLEEEWLESCLAEKDLGVLVDS</sequence>
<evidence type="ECO:0000313" key="2">
    <source>
        <dbReference type="EMBL" id="KAK4830978.1"/>
    </source>
</evidence>
<comment type="caution">
    <text evidence="2">The sequence shown here is derived from an EMBL/GenBank/DDBJ whole genome shotgun (WGS) entry which is preliminary data.</text>
</comment>
<gene>
    <name evidence="2" type="ORF">QYF61_014497</name>
</gene>
<proteinExistence type="predicted"/>
<keyword evidence="3" id="KW-1185">Reference proteome</keyword>
<feature type="compositionally biased region" description="Basic and acidic residues" evidence="1">
    <location>
        <begin position="12"/>
        <end position="21"/>
    </location>
</feature>
<dbReference type="AlphaFoldDB" id="A0AAN7PTC5"/>
<dbReference type="EMBL" id="JAUNZN010000001">
    <property type="protein sequence ID" value="KAK4830978.1"/>
    <property type="molecule type" value="Genomic_DNA"/>
</dbReference>
<evidence type="ECO:0000256" key="1">
    <source>
        <dbReference type="SAM" id="MobiDB-lite"/>
    </source>
</evidence>
<name>A0AAN7PTC5_MYCAM</name>
<feature type="region of interest" description="Disordered" evidence="1">
    <location>
        <begin position="1"/>
        <end position="31"/>
    </location>
</feature>
<organism evidence="2 3">
    <name type="scientific">Mycteria americana</name>
    <name type="common">Wood stork</name>
    <dbReference type="NCBI Taxonomy" id="33587"/>
    <lineage>
        <taxon>Eukaryota</taxon>
        <taxon>Metazoa</taxon>
        <taxon>Chordata</taxon>
        <taxon>Craniata</taxon>
        <taxon>Vertebrata</taxon>
        <taxon>Euteleostomi</taxon>
        <taxon>Archelosauria</taxon>
        <taxon>Archosauria</taxon>
        <taxon>Dinosauria</taxon>
        <taxon>Saurischia</taxon>
        <taxon>Theropoda</taxon>
        <taxon>Coelurosauria</taxon>
        <taxon>Aves</taxon>
        <taxon>Neognathae</taxon>
        <taxon>Neoaves</taxon>
        <taxon>Aequornithes</taxon>
        <taxon>Ciconiiformes</taxon>
        <taxon>Ciconiidae</taxon>
        <taxon>Mycteria</taxon>
    </lineage>
</organism>
<evidence type="ECO:0000313" key="3">
    <source>
        <dbReference type="Proteomes" id="UP001333110"/>
    </source>
</evidence>
<reference evidence="2 3" key="1">
    <citation type="journal article" date="2023" name="J. Hered.">
        <title>Chromosome-level genome of the wood stork (Mycteria americana) provides insight into avian chromosome evolution.</title>
        <authorList>
            <person name="Flamio R. Jr."/>
            <person name="Ramstad K.M."/>
        </authorList>
    </citation>
    <scope>NUCLEOTIDE SEQUENCE [LARGE SCALE GENOMIC DNA]</scope>
    <source>
        <strain evidence="2">JAX WOST 10</strain>
    </source>
</reference>
<dbReference type="Proteomes" id="UP001333110">
    <property type="component" value="Unassembled WGS sequence"/>
</dbReference>